<keyword evidence="2" id="KW-1185">Reference proteome</keyword>
<name>A0A392PVY7_9FABA</name>
<dbReference type="Proteomes" id="UP000265520">
    <property type="component" value="Unassembled WGS sequence"/>
</dbReference>
<accession>A0A392PVY7</accession>
<dbReference type="AlphaFoldDB" id="A0A392PVY7"/>
<proteinExistence type="predicted"/>
<dbReference type="EMBL" id="LXQA010098230">
    <property type="protein sequence ID" value="MCI15847.1"/>
    <property type="molecule type" value="Genomic_DNA"/>
</dbReference>
<reference evidence="1 2" key="1">
    <citation type="journal article" date="2018" name="Front. Plant Sci.">
        <title>Red Clover (Trifolium pratense) and Zigzag Clover (T. medium) - A Picture of Genomic Similarities and Differences.</title>
        <authorList>
            <person name="Dluhosova J."/>
            <person name="Istvanek J."/>
            <person name="Nedelnik J."/>
            <person name="Repkova J."/>
        </authorList>
    </citation>
    <scope>NUCLEOTIDE SEQUENCE [LARGE SCALE GENOMIC DNA]</scope>
    <source>
        <strain evidence="2">cv. 10/8</strain>
        <tissue evidence="1">Leaf</tissue>
    </source>
</reference>
<evidence type="ECO:0000313" key="2">
    <source>
        <dbReference type="Proteomes" id="UP000265520"/>
    </source>
</evidence>
<organism evidence="1 2">
    <name type="scientific">Trifolium medium</name>
    <dbReference type="NCBI Taxonomy" id="97028"/>
    <lineage>
        <taxon>Eukaryota</taxon>
        <taxon>Viridiplantae</taxon>
        <taxon>Streptophyta</taxon>
        <taxon>Embryophyta</taxon>
        <taxon>Tracheophyta</taxon>
        <taxon>Spermatophyta</taxon>
        <taxon>Magnoliopsida</taxon>
        <taxon>eudicotyledons</taxon>
        <taxon>Gunneridae</taxon>
        <taxon>Pentapetalae</taxon>
        <taxon>rosids</taxon>
        <taxon>fabids</taxon>
        <taxon>Fabales</taxon>
        <taxon>Fabaceae</taxon>
        <taxon>Papilionoideae</taxon>
        <taxon>50 kb inversion clade</taxon>
        <taxon>NPAAA clade</taxon>
        <taxon>Hologalegina</taxon>
        <taxon>IRL clade</taxon>
        <taxon>Trifolieae</taxon>
        <taxon>Trifolium</taxon>
    </lineage>
</organism>
<evidence type="ECO:0000313" key="1">
    <source>
        <dbReference type="EMBL" id="MCI15847.1"/>
    </source>
</evidence>
<feature type="non-terminal residue" evidence="1">
    <location>
        <position position="31"/>
    </location>
</feature>
<sequence length="31" mass="3401">MDIVMGMEKIWKKMGGECRVQKEKGGSSAEG</sequence>
<comment type="caution">
    <text evidence="1">The sequence shown here is derived from an EMBL/GenBank/DDBJ whole genome shotgun (WGS) entry which is preliminary data.</text>
</comment>
<protein>
    <submittedName>
        <fullName evidence="1">Uncharacterized protein</fullName>
    </submittedName>
</protein>